<keyword evidence="2 5" id="KW-0378">Hydrolase</keyword>
<dbReference type="GO" id="GO:0004382">
    <property type="term" value="F:GDP phosphatase activity"/>
    <property type="evidence" value="ECO:0007669"/>
    <property type="project" value="TreeGrafter"/>
</dbReference>
<organism evidence="7">
    <name type="scientific">Tetraodon nigroviridis</name>
    <name type="common">Spotted green pufferfish</name>
    <name type="synonym">Chelonodon nigroviridis</name>
    <dbReference type="NCBI Taxonomy" id="99883"/>
    <lineage>
        <taxon>Eukaryota</taxon>
        <taxon>Metazoa</taxon>
        <taxon>Chordata</taxon>
        <taxon>Craniata</taxon>
        <taxon>Vertebrata</taxon>
        <taxon>Euteleostomi</taxon>
        <taxon>Actinopterygii</taxon>
        <taxon>Neopterygii</taxon>
        <taxon>Teleostei</taxon>
        <taxon>Neoteleostei</taxon>
        <taxon>Acanthomorphata</taxon>
        <taxon>Eupercaria</taxon>
        <taxon>Tetraodontiformes</taxon>
        <taxon>Tetradontoidea</taxon>
        <taxon>Tetraodontidae</taxon>
        <taxon>Tetraodon</taxon>
    </lineage>
</organism>
<feature type="non-terminal residue" evidence="7">
    <location>
        <position position="1"/>
    </location>
</feature>
<dbReference type="GO" id="GO:0045134">
    <property type="term" value="F:UDP phosphatase activity"/>
    <property type="evidence" value="ECO:0007669"/>
    <property type="project" value="TreeGrafter"/>
</dbReference>
<feature type="transmembrane region" description="Helical" evidence="6">
    <location>
        <begin position="336"/>
        <end position="355"/>
    </location>
</feature>
<dbReference type="PANTHER" id="PTHR11782:SF33">
    <property type="entry name" value="ECTONUCLEOSIDE TRIPHOSPHATE DIPHOSPHOHYDROLASE 2"/>
    <property type="match status" value="1"/>
</dbReference>
<comment type="caution">
    <text evidence="7">The sequence shown here is derived from an EMBL/GenBank/DDBJ whole genome shotgun (WGS) entry which is preliminary data.</text>
</comment>
<name>Q4T1D1_TETNG</name>
<evidence type="ECO:0000256" key="1">
    <source>
        <dbReference type="ARBA" id="ARBA00009283"/>
    </source>
</evidence>
<dbReference type="GO" id="GO:0005886">
    <property type="term" value="C:plasma membrane"/>
    <property type="evidence" value="ECO:0007669"/>
    <property type="project" value="TreeGrafter"/>
</dbReference>
<dbReference type="GO" id="GO:0005524">
    <property type="term" value="F:ATP binding"/>
    <property type="evidence" value="ECO:0007669"/>
    <property type="project" value="UniProtKB-KW"/>
</dbReference>
<dbReference type="Gene3D" id="3.30.420.40">
    <property type="match status" value="1"/>
</dbReference>
<feature type="binding site" evidence="4">
    <location>
        <begin position="165"/>
        <end position="169"/>
    </location>
    <ligand>
        <name>ATP</name>
        <dbReference type="ChEBI" id="CHEBI:30616"/>
    </ligand>
</feature>
<feature type="non-terminal residue" evidence="7">
    <location>
        <position position="457"/>
    </location>
</feature>
<dbReference type="KEGG" id="tng:GSTEN00008883G001"/>
<evidence type="ECO:0000256" key="6">
    <source>
        <dbReference type="SAM" id="Phobius"/>
    </source>
</evidence>
<keyword evidence="6" id="KW-0812">Transmembrane</keyword>
<evidence type="ECO:0000313" key="7">
    <source>
        <dbReference type="EMBL" id="CAF93301.1"/>
    </source>
</evidence>
<keyword evidence="4" id="KW-0067">ATP-binding</keyword>
<reference evidence="7" key="1">
    <citation type="journal article" date="2004" name="Nature">
        <title>Genome duplication in the teleost fish Tetraodon nigroviridis reveals the early vertebrate proto-karyotype.</title>
        <authorList>
            <person name="Jaillon O."/>
            <person name="Aury J.-M."/>
            <person name="Brunet F."/>
            <person name="Petit J.-L."/>
            <person name="Stange-Thomann N."/>
            <person name="Mauceli E."/>
            <person name="Bouneau L."/>
            <person name="Fischer C."/>
            <person name="Ozouf-Costaz C."/>
            <person name="Bernot A."/>
            <person name="Nicaud S."/>
            <person name="Jaffe D."/>
            <person name="Fisher S."/>
            <person name="Lutfalla G."/>
            <person name="Dossat C."/>
            <person name="Segurens B."/>
            <person name="Dasilva C."/>
            <person name="Salanoubat M."/>
            <person name="Levy M."/>
            <person name="Boudet N."/>
            <person name="Castellano S."/>
            <person name="Anthouard V."/>
            <person name="Jubin C."/>
            <person name="Castelli V."/>
            <person name="Katinka M."/>
            <person name="Vacherie B."/>
            <person name="Biemont C."/>
            <person name="Skalli Z."/>
            <person name="Cattolico L."/>
            <person name="Poulain J."/>
            <person name="De Berardinis V."/>
            <person name="Cruaud C."/>
            <person name="Duprat S."/>
            <person name="Brottier P."/>
            <person name="Coutanceau J.-P."/>
            <person name="Gouzy J."/>
            <person name="Parra G."/>
            <person name="Lardier G."/>
            <person name="Chapple C."/>
            <person name="McKernan K.J."/>
            <person name="McEwan P."/>
            <person name="Bosak S."/>
            <person name="Kellis M."/>
            <person name="Volff J.-N."/>
            <person name="Guigo R."/>
            <person name="Zody M.C."/>
            <person name="Mesirov J."/>
            <person name="Lindblad-Toh K."/>
            <person name="Birren B."/>
            <person name="Nusbaum C."/>
            <person name="Kahn D."/>
            <person name="Robinson-Rechavi M."/>
            <person name="Laudet V."/>
            <person name="Schachter V."/>
            <person name="Quetier F."/>
            <person name="Saurin W."/>
            <person name="Scarpelli C."/>
            <person name="Wincker P."/>
            <person name="Lander E.S."/>
            <person name="Weissenbach J."/>
            <person name="Roest Crollius H."/>
        </authorList>
    </citation>
    <scope>NUCLEOTIDE SEQUENCE [LARGE SCALE GENOMIC DNA]</scope>
</reference>
<dbReference type="PANTHER" id="PTHR11782">
    <property type="entry name" value="ADENOSINE/GUANOSINE DIPHOSPHATASE"/>
    <property type="match status" value="1"/>
</dbReference>
<accession>Q4T1D1</accession>
<keyword evidence="6" id="KW-0472">Membrane</keyword>
<dbReference type="GO" id="GO:0009134">
    <property type="term" value="P:nucleoside diphosphate catabolic process"/>
    <property type="evidence" value="ECO:0007669"/>
    <property type="project" value="TreeGrafter"/>
</dbReference>
<evidence type="ECO:0000256" key="5">
    <source>
        <dbReference type="RuleBase" id="RU003833"/>
    </source>
</evidence>
<reference evidence="7" key="2">
    <citation type="submission" date="2004-02" db="EMBL/GenBank/DDBJ databases">
        <authorList>
            <consortium name="Genoscope"/>
            <consortium name="Whitehead Institute Centre for Genome Research"/>
        </authorList>
    </citation>
    <scope>NUCLEOTIDE SEQUENCE</scope>
</reference>
<gene>
    <name evidence="7" type="ORF">GSTENG00008883001</name>
</gene>
<dbReference type="InterPro" id="IPR000407">
    <property type="entry name" value="GDA1_CD39_NTPase"/>
</dbReference>
<dbReference type="GO" id="GO:0017111">
    <property type="term" value="F:ribonucleoside triphosphate phosphatase activity"/>
    <property type="evidence" value="ECO:0007669"/>
    <property type="project" value="TreeGrafter"/>
</dbReference>
<evidence type="ECO:0000256" key="3">
    <source>
        <dbReference type="PIRSR" id="PIRSR600407-1"/>
    </source>
</evidence>
<protein>
    <submittedName>
        <fullName evidence="7">(spotted green pufferfish) hypothetical protein</fullName>
    </submittedName>
</protein>
<dbReference type="FunFam" id="3.30.420.40:FF:000068">
    <property type="entry name" value="Ectonucleoside triphosphate diphosphohydrolase 1"/>
    <property type="match status" value="1"/>
</dbReference>
<dbReference type="EMBL" id="CAAE01010662">
    <property type="protein sequence ID" value="CAF93301.1"/>
    <property type="molecule type" value="Genomic_DNA"/>
</dbReference>
<keyword evidence="4" id="KW-0547">Nucleotide-binding</keyword>
<dbReference type="Gene3D" id="3.30.420.150">
    <property type="entry name" value="Exopolyphosphatase. Domain 2"/>
    <property type="match status" value="1"/>
</dbReference>
<dbReference type="AlphaFoldDB" id="Q4T1D1"/>
<sequence length="457" mass="50705">YGIVLDAGSSHTSLFIYKWPADKENGTGVVTQHSECHVKGGGISSYAGQQGAAGRCLEGCLDQALTDIPKEKHHLTPVYLGATAGMRLLQLSSPEQASQILQEVSQKIQSYPFNYRGASVLSGQEEGAYGWVTVNYLSENFLKYGFVGRWLNPSRPTVGALDLGGASTQITFETRDEIEDAADMIRMRLYGYDYSVYTHSFLCYGQGEVLRRLLAHLIKSQGYSASIVHPCYPVDHSTTIKMNSVFNSPCSEKYKAPNDTSQSSLTISGGGDYPHCVGNLSEIFSFDGCRFSQCSFDNVFQPNVTGSFVVKTNWTHPDKRDKEVNTIDRLLTPLKVMLFSVFFLLSQAFSAFFYIHSFLEQITGTKVSTPSQLERAAKTVCQMTYNEMLVLAPEYKVYLEDYCAVSVFVKILMLRGYSFDETTFQHISFQKKVGDASVGWALGYMLALSNLLPAEVP</sequence>
<dbReference type="Pfam" id="PF01150">
    <property type="entry name" value="GDA1_CD39"/>
    <property type="match status" value="2"/>
</dbReference>
<evidence type="ECO:0000256" key="2">
    <source>
        <dbReference type="ARBA" id="ARBA00022801"/>
    </source>
</evidence>
<dbReference type="OrthoDB" id="6372431at2759"/>
<comment type="similarity">
    <text evidence="1 5">Belongs to the GDA1/CD39 NTPase family.</text>
</comment>
<dbReference type="PROSITE" id="PS01238">
    <property type="entry name" value="GDA1_CD39_NTPASE"/>
    <property type="match status" value="1"/>
</dbReference>
<proteinExistence type="inferred from homology"/>
<keyword evidence="6" id="KW-1133">Transmembrane helix</keyword>
<evidence type="ECO:0000256" key="4">
    <source>
        <dbReference type="PIRSR" id="PIRSR600407-2"/>
    </source>
</evidence>
<feature type="active site" description="Proton acceptor" evidence="3">
    <location>
        <position position="126"/>
    </location>
</feature>